<name>A0A942E1D8_9HYPH</name>
<keyword evidence="2" id="KW-1185">Reference proteome</keyword>
<dbReference type="Proteomes" id="UP000680348">
    <property type="component" value="Unassembled WGS sequence"/>
</dbReference>
<dbReference type="EMBL" id="JAGWCR010000004">
    <property type="protein sequence ID" value="MBS3648825.1"/>
    <property type="molecule type" value="Genomic_DNA"/>
</dbReference>
<evidence type="ECO:0000313" key="2">
    <source>
        <dbReference type="Proteomes" id="UP000680348"/>
    </source>
</evidence>
<dbReference type="AlphaFoldDB" id="A0A942E1D8"/>
<sequence>MAKEKFLIIAEKMIPDCFGVFSETANCAAIDAGTADPSDPYSWIEASFEIKLVRYREATHICSLTPSAYYVWLQNQFVGEPNAAWDRDGDPEGLEFENGGECHGYGTYRDEYDPRFICETFTIDTMKDLPDPMRKPTVRNTLSHRTDKEQSALDRYHRAIWKAAEEAAREMMCNSLWCDILNVYTYRQWERDKLEATRRRSLDESKRAWMSL</sequence>
<protein>
    <submittedName>
        <fullName evidence="1">Uncharacterized protein</fullName>
    </submittedName>
</protein>
<reference evidence="1" key="1">
    <citation type="submission" date="2021-04" db="EMBL/GenBank/DDBJ databases">
        <title>Pseudaminobacter soli sp. nov., isolated from paddy soil contaminated by heavy metals.</title>
        <authorList>
            <person name="Zhang K."/>
        </authorList>
    </citation>
    <scope>NUCLEOTIDE SEQUENCE</scope>
    <source>
        <strain evidence="1">19-2017</strain>
    </source>
</reference>
<evidence type="ECO:0000313" key="1">
    <source>
        <dbReference type="EMBL" id="MBS3648825.1"/>
    </source>
</evidence>
<gene>
    <name evidence="1" type="ORF">KEU06_09425</name>
</gene>
<comment type="caution">
    <text evidence="1">The sequence shown here is derived from an EMBL/GenBank/DDBJ whole genome shotgun (WGS) entry which is preliminary data.</text>
</comment>
<dbReference type="RefSeq" id="WP_188254388.1">
    <property type="nucleotide sequence ID" value="NZ_JABVCF010000004.1"/>
</dbReference>
<accession>A0A942E1D8</accession>
<proteinExistence type="predicted"/>
<organism evidence="1 2">
    <name type="scientific">Pseudaminobacter soli</name>
    <name type="common">ex Zhang et al. 2022</name>
    <dbReference type="NCBI Taxonomy" id="2831468"/>
    <lineage>
        <taxon>Bacteria</taxon>
        <taxon>Pseudomonadati</taxon>
        <taxon>Pseudomonadota</taxon>
        <taxon>Alphaproteobacteria</taxon>
        <taxon>Hyphomicrobiales</taxon>
        <taxon>Phyllobacteriaceae</taxon>
        <taxon>Pseudaminobacter</taxon>
    </lineage>
</organism>